<accession>A0A4R4URQ8</accession>
<gene>
    <name evidence="1" type="ORF">E1161_06710</name>
</gene>
<evidence type="ECO:0008006" key="3">
    <source>
        <dbReference type="Google" id="ProtNLM"/>
    </source>
</evidence>
<keyword evidence="2" id="KW-1185">Reference proteome</keyword>
<dbReference type="AlphaFoldDB" id="A0A4R4URQ8"/>
<name>A0A4R4URQ8_9PSEU</name>
<evidence type="ECO:0000313" key="1">
    <source>
        <dbReference type="EMBL" id="TDC94741.1"/>
    </source>
</evidence>
<sequence>MNLEPARHYWLPTPNPGSGALARHAFRGRRWERQSSDTTVCGVEVAMATPADLDWVTAPTCAECNRTLISELNAHT</sequence>
<dbReference type="EMBL" id="SMKV01000006">
    <property type="protein sequence ID" value="TDC94741.1"/>
    <property type="molecule type" value="Genomic_DNA"/>
</dbReference>
<dbReference type="OrthoDB" id="3696902at2"/>
<organism evidence="1 2">
    <name type="scientific">Saccharopolyspora aridisoli</name>
    <dbReference type="NCBI Taxonomy" id="2530385"/>
    <lineage>
        <taxon>Bacteria</taxon>
        <taxon>Bacillati</taxon>
        <taxon>Actinomycetota</taxon>
        <taxon>Actinomycetes</taxon>
        <taxon>Pseudonocardiales</taxon>
        <taxon>Pseudonocardiaceae</taxon>
        <taxon>Saccharopolyspora</taxon>
    </lineage>
</organism>
<comment type="caution">
    <text evidence="1">The sequence shown here is derived from an EMBL/GenBank/DDBJ whole genome shotgun (WGS) entry which is preliminary data.</text>
</comment>
<reference evidence="1 2" key="1">
    <citation type="submission" date="2019-03" db="EMBL/GenBank/DDBJ databases">
        <title>Draft genome sequences of novel Actinobacteria.</title>
        <authorList>
            <person name="Sahin N."/>
            <person name="Ay H."/>
            <person name="Saygin H."/>
        </authorList>
    </citation>
    <scope>NUCLEOTIDE SEQUENCE [LARGE SCALE GENOMIC DNA]</scope>
    <source>
        <strain evidence="1 2">16K404</strain>
    </source>
</reference>
<proteinExistence type="predicted"/>
<protein>
    <recommendedName>
        <fullName evidence="3">Zinc-finger</fullName>
    </recommendedName>
</protein>
<evidence type="ECO:0000313" key="2">
    <source>
        <dbReference type="Proteomes" id="UP000294744"/>
    </source>
</evidence>
<dbReference type="RefSeq" id="WP_132620699.1">
    <property type="nucleotide sequence ID" value="NZ_SMKV01000006.1"/>
</dbReference>
<dbReference type="Proteomes" id="UP000294744">
    <property type="component" value="Unassembled WGS sequence"/>
</dbReference>